<sequence length="163" mass="18150">MLPLPFATVLNLKRDSLPHEDKRNLICAAAYAKMSTRGANFLEIWMAEHLPDAVTNDPAAINDLADQAMEAADREGIAVSEIYEEVGSVFEVIAAAMQHRDGLIETDLATFDLLAGRLSREANISEEQAHDLVERFGTDWEVLLNEAHFMKELEGRLGEVKEQ</sequence>
<comment type="caution">
    <text evidence="1">The sequence shown here is derived from an EMBL/GenBank/DDBJ whole genome shotgun (WGS) entry which is preliminary data.</text>
</comment>
<dbReference type="RefSeq" id="WP_337091449.1">
    <property type="nucleotide sequence ID" value="NZ_JAPYKO010000001.1"/>
</dbReference>
<evidence type="ECO:0000313" key="2">
    <source>
        <dbReference type="Proteomes" id="UP001366503"/>
    </source>
</evidence>
<evidence type="ECO:0008006" key="3">
    <source>
        <dbReference type="Google" id="ProtNLM"/>
    </source>
</evidence>
<reference evidence="1 2" key="1">
    <citation type="submission" date="2022-12" db="EMBL/GenBank/DDBJ databases">
        <authorList>
            <person name="Muema E."/>
        </authorList>
    </citation>
    <scope>NUCLEOTIDE SEQUENCE [LARGE SCALE GENOMIC DNA]</scope>
    <source>
        <strain evidence="2">1330</strain>
    </source>
</reference>
<keyword evidence="2" id="KW-1185">Reference proteome</keyword>
<dbReference type="EMBL" id="JAPYKO010000001">
    <property type="protein sequence ID" value="MEI9400890.1"/>
    <property type="molecule type" value="Genomic_DNA"/>
</dbReference>
<organism evidence="1 2">
    <name type="scientific">Mesorhizobium argentiipisi</name>
    <dbReference type="NCBI Taxonomy" id="3015175"/>
    <lineage>
        <taxon>Bacteria</taxon>
        <taxon>Pseudomonadati</taxon>
        <taxon>Pseudomonadota</taxon>
        <taxon>Alphaproteobacteria</taxon>
        <taxon>Hyphomicrobiales</taxon>
        <taxon>Phyllobacteriaceae</taxon>
        <taxon>Mesorhizobium</taxon>
    </lineage>
</organism>
<proteinExistence type="predicted"/>
<evidence type="ECO:0000313" key="1">
    <source>
        <dbReference type="EMBL" id="MEI9400890.1"/>
    </source>
</evidence>
<accession>A0ABU8K615</accession>
<dbReference type="Proteomes" id="UP001366503">
    <property type="component" value="Unassembled WGS sequence"/>
</dbReference>
<protein>
    <recommendedName>
        <fullName evidence="3">DUF768 domain-containing protein</fullName>
    </recommendedName>
</protein>
<name>A0ABU8K615_9HYPH</name>
<gene>
    <name evidence="1" type="ORF">O7A05_01560</name>
</gene>